<evidence type="ECO:0000313" key="5">
    <source>
        <dbReference type="Proteomes" id="UP000583929"/>
    </source>
</evidence>
<evidence type="ECO:0000313" key="4">
    <source>
        <dbReference type="Proteomes" id="UP000525078"/>
    </source>
</evidence>
<sequence length="73" mass="8305">MGRHPKQKEERPQEEGPERHNMQSRAQLRTKLNKGVTRKNISLNKTLSSQCCFCSSLPTALLKQQEADVELGL</sequence>
<evidence type="ECO:0000313" key="3">
    <source>
        <dbReference type="EMBL" id="KAF4403560.1"/>
    </source>
</evidence>
<protein>
    <submittedName>
        <fullName evidence="3">Uncharacterized protein</fullName>
    </submittedName>
</protein>
<accession>A0A7J6IA51</accession>
<evidence type="ECO:0000313" key="2">
    <source>
        <dbReference type="EMBL" id="KAF4366369.1"/>
    </source>
</evidence>
<feature type="region of interest" description="Disordered" evidence="1">
    <location>
        <begin position="1"/>
        <end position="26"/>
    </location>
</feature>
<dbReference type="EMBL" id="JAATIQ010000003">
    <property type="protein sequence ID" value="KAF4403560.1"/>
    <property type="molecule type" value="Genomic_DNA"/>
</dbReference>
<gene>
    <name evidence="2" type="ORF">F8388_018817</name>
    <name evidence="3" type="ORF">G4B88_002413</name>
</gene>
<name>A0A7J6IA51_CANSA</name>
<keyword evidence="5" id="KW-1185">Reference proteome</keyword>
<dbReference type="Proteomes" id="UP000525078">
    <property type="component" value="Unassembled WGS sequence"/>
</dbReference>
<dbReference type="Proteomes" id="UP000583929">
    <property type="component" value="Unassembled WGS sequence"/>
</dbReference>
<organism evidence="3 5">
    <name type="scientific">Cannabis sativa</name>
    <name type="common">Hemp</name>
    <name type="synonym">Marijuana</name>
    <dbReference type="NCBI Taxonomy" id="3483"/>
    <lineage>
        <taxon>Eukaryota</taxon>
        <taxon>Viridiplantae</taxon>
        <taxon>Streptophyta</taxon>
        <taxon>Embryophyta</taxon>
        <taxon>Tracheophyta</taxon>
        <taxon>Spermatophyta</taxon>
        <taxon>Magnoliopsida</taxon>
        <taxon>eudicotyledons</taxon>
        <taxon>Gunneridae</taxon>
        <taxon>Pentapetalae</taxon>
        <taxon>rosids</taxon>
        <taxon>fabids</taxon>
        <taxon>Rosales</taxon>
        <taxon>Cannabaceae</taxon>
        <taxon>Cannabis</taxon>
    </lineage>
</organism>
<dbReference type="AlphaFoldDB" id="A0A7J6IA51"/>
<comment type="caution">
    <text evidence="3">The sequence shown here is derived from an EMBL/GenBank/DDBJ whole genome shotgun (WGS) entry which is preliminary data.</text>
</comment>
<evidence type="ECO:0000256" key="1">
    <source>
        <dbReference type="SAM" id="MobiDB-lite"/>
    </source>
</evidence>
<dbReference type="EMBL" id="JAATIP010000151">
    <property type="protein sequence ID" value="KAF4366369.1"/>
    <property type="molecule type" value="Genomic_DNA"/>
</dbReference>
<reference evidence="4 5" key="1">
    <citation type="journal article" date="2020" name="bioRxiv">
        <title>Sequence and annotation of 42 cannabis genomes reveals extensive copy number variation in cannabinoid synthesis and pathogen resistance genes.</title>
        <authorList>
            <person name="Mckernan K.J."/>
            <person name="Helbert Y."/>
            <person name="Kane L.T."/>
            <person name="Ebling H."/>
            <person name="Zhang L."/>
            <person name="Liu B."/>
            <person name="Eaton Z."/>
            <person name="Mclaughlin S."/>
            <person name="Kingan S."/>
            <person name="Baybayan P."/>
            <person name="Concepcion G."/>
            <person name="Jordan M."/>
            <person name="Riva A."/>
            <person name="Barbazuk W."/>
            <person name="Harkins T."/>
        </authorList>
    </citation>
    <scope>NUCLEOTIDE SEQUENCE [LARGE SCALE GENOMIC DNA]</scope>
    <source>
        <strain evidence="4 5">cv. Jamaican Lion 4</strain>
        <strain evidence="3">Father</strain>
        <strain evidence="2">Mother</strain>
        <tissue evidence="3">Leaf</tissue>
    </source>
</reference>
<proteinExistence type="predicted"/>
<feature type="compositionally biased region" description="Basic and acidic residues" evidence="1">
    <location>
        <begin position="7"/>
        <end position="21"/>
    </location>
</feature>